<keyword evidence="2" id="KW-0812">Transmembrane</keyword>
<dbReference type="EMBL" id="AAZO01001503">
    <property type="status" value="NOT_ANNOTATED_CDS"/>
    <property type="molecule type" value="Genomic_DNA"/>
</dbReference>
<feature type="compositionally biased region" description="Polar residues" evidence="1">
    <location>
        <begin position="601"/>
        <end position="612"/>
    </location>
</feature>
<dbReference type="Proteomes" id="UP000009046">
    <property type="component" value="Unassembled WGS sequence"/>
</dbReference>
<dbReference type="EMBL" id="DS235088">
    <property type="protein sequence ID" value="EEB11704.1"/>
    <property type="molecule type" value="Genomic_DNA"/>
</dbReference>
<dbReference type="GO" id="GO:0035091">
    <property type="term" value="F:phosphatidylinositol binding"/>
    <property type="evidence" value="ECO:0007669"/>
    <property type="project" value="InterPro"/>
</dbReference>
<dbReference type="GeneID" id="8234061"/>
<dbReference type="InterPro" id="IPR037909">
    <property type="entry name" value="SNX19_PX"/>
</dbReference>
<dbReference type="eggNOG" id="ENOG502S9VY">
    <property type="taxonomic scope" value="Eukaryota"/>
</dbReference>
<evidence type="ECO:0000256" key="2">
    <source>
        <dbReference type="SAM" id="Phobius"/>
    </source>
</evidence>
<feature type="transmembrane region" description="Helical" evidence="2">
    <location>
        <begin position="44"/>
        <end position="71"/>
    </location>
</feature>
<dbReference type="VEuPathDB" id="VectorBase:PHUM129270"/>
<dbReference type="RefSeq" id="XP_002424442.1">
    <property type="nucleotide sequence ID" value="XM_002424397.1"/>
</dbReference>
<dbReference type="PROSITE" id="PS50195">
    <property type="entry name" value="PX"/>
    <property type="match status" value="1"/>
</dbReference>
<feature type="transmembrane region" description="Helical" evidence="2">
    <location>
        <begin position="20"/>
        <end position="38"/>
    </location>
</feature>
<accession>E0VE98</accession>
<dbReference type="SMART" id="SM00313">
    <property type="entry name" value="PXA"/>
    <property type="match status" value="1"/>
</dbReference>
<feature type="region of interest" description="Disordered" evidence="1">
    <location>
        <begin position="594"/>
        <end position="633"/>
    </location>
</feature>
<evidence type="ECO:0000313" key="5">
    <source>
        <dbReference type="EnsemblMetazoa" id="PHUM129270-PA"/>
    </source>
</evidence>
<dbReference type="PANTHER" id="PTHR22775:SF3">
    <property type="entry name" value="SORTING NEXIN-13"/>
    <property type="match status" value="1"/>
</dbReference>
<reference evidence="4" key="2">
    <citation type="submission" date="2007-04" db="EMBL/GenBank/DDBJ databases">
        <title>The genome of the human body louse.</title>
        <authorList>
            <consortium name="The Human Body Louse Genome Consortium"/>
            <person name="Kirkness E."/>
            <person name="Walenz B."/>
            <person name="Hass B."/>
            <person name="Bruggner R."/>
            <person name="Strausberg R."/>
        </authorList>
    </citation>
    <scope>NUCLEOTIDE SEQUENCE</scope>
    <source>
        <strain evidence="4">USDA</strain>
    </source>
</reference>
<dbReference type="Pfam" id="PF02194">
    <property type="entry name" value="PXA"/>
    <property type="match status" value="1"/>
</dbReference>
<dbReference type="OrthoDB" id="5582218at2759"/>
<feature type="domain" description="PX" evidence="3">
    <location>
        <begin position="645"/>
        <end position="774"/>
    </location>
</feature>
<dbReference type="Pfam" id="PF00787">
    <property type="entry name" value="PX"/>
    <property type="match status" value="1"/>
</dbReference>
<gene>
    <name evidence="5" type="primary">8234061</name>
    <name evidence="4" type="ORF">Phum_PHUM129270</name>
</gene>
<feature type="region of interest" description="Disordered" evidence="1">
    <location>
        <begin position="501"/>
        <end position="531"/>
    </location>
</feature>
<feature type="transmembrane region" description="Helical" evidence="2">
    <location>
        <begin position="173"/>
        <end position="190"/>
    </location>
</feature>
<dbReference type="Gene3D" id="3.30.1520.10">
    <property type="entry name" value="Phox-like domain"/>
    <property type="match status" value="1"/>
</dbReference>
<dbReference type="InParanoid" id="E0VE98"/>
<dbReference type="EnsemblMetazoa" id="PHUM129270-RA">
    <property type="protein sequence ID" value="PHUM129270-PA"/>
    <property type="gene ID" value="PHUM129270"/>
</dbReference>
<dbReference type="SUPFAM" id="SSF64268">
    <property type="entry name" value="PX domain"/>
    <property type="match status" value="1"/>
</dbReference>
<evidence type="ECO:0000313" key="4">
    <source>
        <dbReference type="EMBL" id="EEB11704.1"/>
    </source>
</evidence>
<feature type="compositionally biased region" description="Basic and acidic residues" evidence="1">
    <location>
        <begin position="516"/>
        <end position="525"/>
    </location>
</feature>
<name>E0VE98_PEDHC</name>
<dbReference type="HOGENOM" id="CLU_292453_0_0_1"/>
<organism>
    <name type="scientific">Pediculus humanus subsp. corporis</name>
    <name type="common">Body louse</name>
    <dbReference type="NCBI Taxonomy" id="121224"/>
    <lineage>
        <taxon>Eukaryota</taxon>
        <taxon>Metazoa</taxon>
        <taxon>Ecdysozoa</taxon>
        <taxon>Arthropoda</taxon>
        <taxon>Hexapoda</taxon>
        <taxon>Insecta</taxon>
        <taxon>Pterygota</taxon>
        <taxon>Neoptera</taxon>
        <taxon>Paraneoptera</taxon>
        <taxon>Psocodea</taxon>
        <taxon>Troctomorpha</taxon>
        <taxon>Phthiraptera</taxon>
        <taxon>Anoplura</taxon>
        <taxon>Pediculidae</taxon>
        <taxon>Pediculus</taxon>
    </lineage>
</organism>
<keyword evidence="6" id="KW-1185">Reference proteome</keyword>
<protein>
    <recommendedName>
        <fullName evidence="3">PX domain-containing protein</fullName>
    </recommendedName>
</protein>
<keyword evidence="2" id="KW-0472">Membrane</keyword>
<feature type="compositionally biased region" description="Polar residues" evidence="1">
    <location>
        <begin position="619"/>
        <end position="633"/>
    </location>
</feature>
<evidence type="ECO:0000313" key="6">
    <source>
        <dbReference type="Proteomes" id="UP000009046"/>
    </source>
</evidence>
<dbReference type="OMA" id="ELCESTT"/>
<dbReference type="CDD" id="cd06893">
    <property type="entry name" value="PX_SNX19"/>
    <property type="match status" value="1"/>
</dbReference>
<dbReference type="PANTHER" id="PTHR22775">
    <property type="entry name" value="SORTING NEXIN"/>
    <property type="match status" value="1"/>
</dbReference>
<keyword evidence="2" id="KW-1133">Transmembrane helix</keyword>
<dbReference type="AlphaFoldDB" id="E0VE98"/>
<evidence type="ECO:0000256" key="1">
    <source>
        <dbReference type="SAM" id="MobiDB-lite"/>
    </source>
</evidence>
<feature type="region of interest" description="Disordered" evidence="1">
    <location>
        <begin position="544"/>
        <end position="569"/>
    </location>
</feature>
<reference evidence="4" key="1">
    <citation type="submission" date="2007-04" db="EMBL/GenBank/DDBJ databases">
        <title>Annotation of Pediculus humanus corporis strain USDA.</title>
        <authorList>
            <person name="Kirkness E."/>
            <person name="Hannick L."/>
            <person name="Hass B."/>
            <person name="Bruggner R."/>
            <person name="Lawson D."/>
            <person name="Bidwell S."/>
            <person name="Joardar V."/>
            <person name="Caler E."/>
            <person name="Walenz B."/>
            <person name="Inman J."/>
            <person name="Schobel S."/>
            <person name="Galinsky K."/>
            <person name="Amedeo P."/>
            <person name="Strausberg R."/>
        </authorList>
    </citation>
    <scope>NUCLEOTIDE SEQUENCE</scope>
    <source>
        <strain evidence="4">USDA</strain>
    </source>
</reference>
<evidence type="ECO:0000259" key="3">
    <source>
        <dbReference type="PROSITE" id="PS50195"/>
    </source>
</evidence>
<dbReference type="STRING" id="121224.E0VE98"/>
<dbReference type="KEGG" id="phu:Phum_PHUM129270"/>
<dbReference type="InterPro" id="IPR036871">
    <property type="entry name" value="PX_dom_sf"/>
</dbReference>
<dbReference type="CTD" id="8234061"/>
<dbReference type="InterPro" id="IPR003114">
    <property type="entry name" value="Phox_assoc"/>
</dbReference>
<proteinExistence type="predicted"/>
<sequence>MIKKKGGRGIWREKLAKTFLHEKTVIISFVFLIFVLTFDHEFRILPISNHCIILTTIIIVVLTTCACCHGIKWAITSEKPFEISDKQTKIKRCIYEWEKKWLTKIIHGFCDSCQSLEYLTNFNEQIRLLVKDIEKNFIKTWYSELSQNPSFLFDTHLMLEEIVFKIIKKLKKINCKNFLASILLLYLHHLQEYRRSMKKLSKLKWERDSKRENIDLSDVWKYLHPCSQSDQMLNYHLEKLIKVILKEFSPNEFSHSLQCKIISGIIAKKVMRKFMTTIEDPIWLNLKLICLLNEEKYDGILQGGIYVVNEKILTNDDNESNFDNDKPLQLLLRKRYFSSNLFENKNYFFDTKNEKNDGKMATMSEDIIPTDKTTEKKTLTLQLHKDKDGGGGGGGGGNDKNDTKENISTVLSGLITSTAGPLLPDNVSFHYHALNKMWQSPVTEVKDISESITNSLKKVFLNGVKEKRGLTRSKSTDSIMSISSESNLKIRDISVGEELCESTTLGSSVEEEEEGLSPKEKKLTRTESSNENMMMMMMMTTGDDDEMNGDEIKPEETESNNNLEEIKDVSPVYEEPEDFATTIAKLRSLLQQRESSSTLSGKSNASIDSQSGAEKCHSGNVSQSMEGDSFDSQTTACDIPTDGRLFINICIPKAELVTDYKSPHVVYTVQYDGIYMVKQEQNPNAEPEFVLQTTIIKKKFMDFLHLQTKLEENSNFRSIMKGPSKWLNLYSSGKSEEASRKGMLETFLRQICSNVEISNSPEVHEFLAYGQIDNNNPLIKKCSEPSVQRIDKLLANKVTGVFNSIKTVLPSFDFDSPAFVATGNEASTKTSQDQKILQGFLNFGNKSESFELLLNFVPKEPTGESLTDDIRHHLNRTNDCIEKAVDVLDSNDWMSDQRECRFIFPDDGTCVWNNYKESIQDDELESLDSHMPILSLLIDILTELLYDSDSWIVKDPVIRLLKVISGHWEREIEKELVQLDWDKILGNLIRLFRLSVFQCSSKETIQVDLNDSKMILEDEIRKFLPRKKQRNERLCREKKAED</sequence>
<dbReference type="InterPro" id="IPR001683">
    <property type="entry name" value="PX_dom"/>
</dbReference>
<reference evidence="5" key="3">
    <citation type="submission" date="2020-05" db="UniProtKB">
        <authorList>
            <consortium name="EnsemblMetazoa"/>
        </authorList>
    </citation>
    <scope>IDENTIFICATION</scope>
    <source>
        <strain evidence="5">USDA</strain>
    </source>
</reference>